<dbReference type="EMBL" id="BAAARB010000038">
    <property type="protein sequence ID" value="GAA2394154.1"/>
    <property type="molecule type" value="Genomic_DNA"/>
</dbReference>
<protein>
    <submittedName>
        <fullName evidence="1">Uncharacterized protein</fullName>
    </submittedName>
</protein>
<organism evidence="1 2">
    <name type="scientific">Gordonia cholesterolivorans</name>
    <dbReference type="NCBI Taxonomy" id="559625"/>
    <lineage>
        <taxon>Bacteria</taxon>
        <taxon>Bacillati</taxon>
        <taxon>Actinomycetota</taxon>
        <taxon>Actinomycetes</taxon>
        <taxon>Mycobacteriales</taxon>
        <taxon>Gordoniaceae</taxon>
        <taxon>Gordonia</taxon>
    </lineage>
</organism>
<proteinExistence type="predicted"/>
<evidence type="ECO:0000313" key="1">
    <source>
        <dbReference type="EMBL" id="GAA2394154.1"/>
    </source>
</evidence>
<gene>
    <name evidence="1" type="ORF">GCM10009855_37000</name>
</gene>
<name>A0ABP5V519_9ACTN</name>
<sequence>MKNLGLLLRELERSERLLALELESIARDHPTDPEIHYLAADLAAWSRNHAGAVRSLAVARGVESEATFDTQAAVGPSSVFETPARELPASLLPVAELCGVCQRIAGLTMQWEILGQGAAATNDSECSALVDQCLSQAERQFEWARNLVRTLSPQALSAG</sequence>
<evidence type="ECO:0000313" key="2">
    <source>
        <dbReference type="Proteomes" id="UP001501170"/>
    </source>
</evidence>
<dbReference type="RefSeq" id="WP_006897152.1">
    <property type="nucleotide sequence ID" value="NZ_BAAARB010000038.1"/>
</dbReference>
<keyword evidence="2" id="KW-1185">Reference proteome</keyword>
<dbReference type="Proteomes" id="UP001501170">
    <property type="component" value="Unassembled WGS sequence"/>
</dbReference>
<accession>A0ABP5V519</accession>
<reference evidence="2" key="1">
    <citation type="journal article" date="2019" name="Int. J. Syst. Evol. Microbiol.">
        <title>The Global Catalogue of Microorganisms (GCM) 10K type strain sequencing project: providing services to taxonomists for standard genome sequencing and annotation.</title>
        <authorList>
            <consortium name="The Broad Institute Genomics Platform"/>
            <consortium name="The Broad Institute Genome Sequencing Center for Infectious Disease"/>
            <person name="Wu L."/>
            <person name="Ma J."/>
        </authorList>
    </citation>
    <scope>NUCLEOTIDE SEQUENCE [LARGE SCALE GENOMIC DNA]</scope>
    <source>
        <strain evidence="2">JCM 16227</strain>
    </source>
</reference>
<comment type="caution">
    <text evidence="1">The sequence shown here is derived from an EMBL/GenBank/DDBJ whole genome shotgun (WGS) entry which is preliminary data.</text>
</comment>